<dbReference type="RefSeq" id="WP_015762664.1">
    <property type="nucleotide sequence ID" value="NZ_CP039375.1"/>
</dbReference>
<accession>A0A4D6KCK9</accession>
<reference evidence="1 2" key="1">
    <citation type="submission" date="2019-04" db="EMBL/GenBank/DDBJ databases">
        <title>Complete genome sequence of Arthrobacter sp. ZXY-2 associated with effective atrazine degradation and salt adaptation.</title>
        <authorList>
            <person name="Zhao X."/>
        </authorList>
    </citation>
    <scope>NUCLEOTIDE SEQUENCE [LARGE SCALE GENOMIC DNA]</scope>
    <source>
        <strain evidence="2">ZP60</strain>
    </source>
</reference>
<organism evidence="1 2">
    <name type="scientific">Halomicrobium mukohataei</name>
    <dbReference type="NCBI Taxonomy" id="57705"/>
    <lineage>
        <taxon>Archaea</taxon>
        <taxon>Methanobacteriati</taxon>
        <taxon>Methanobacteriota</taxon>
        <taxon>Stenosarchaea group</taxon>
        <taxon>Halobacteria</taxon>
        <taxon>Halobacteriales</taxon>
        <taxon>Haloarculaceae</taxon>
        <taxon>Halomicrobium</taxon>
    </lineage>
</organism>
<proteinExistence type="predicted"/>
<evidence type="ECO:0000313" key="1">
    <source>
        <dbReference type="EMBL" id="QCD66268.1"/>
    </source>
</evidence>
<dbReference type="Proteomes" id="UP000297053">
    <property type="component" value="Chromosome"/>
</dbReference>
<dbReference type="GeneID" id="42179603"/>
<evidence type="ECO:0008006" key="3">
    <source>
        <dbReference type="Google" id="ProtNLM"/>
    </source>
</evidence>
<gene>
    <name evidence="1" type="ORF">E5139_11665</name>
</gene>
<dbReference type="KEGG" id="halz:E5139_11665"/>
<evidence type="ECO:0000313" key="2">
    <source>
        <dbReference type="Proteomes" id="UP000297053"/>
    </source>
</evidence>
<name>A0A4D6KCK9_9EURY</name>
<reference evidence="1 2" key="2">
    <citation type="submission" date="2019-04" db="EMBL/GenBank/DDBJ databases">
        <authorList>
            <person name="Yang S."/>
            <person name="Wei W."/>
        </authorList>
    </citation>
    <scope>NUCLEOTIDE SEQUENCE [LARGE SCALE GENOMIC DNA]</scope>
    <source>
        <strain evidence="2">ZP60</strain>
    </source>
</reference>
<protein>
    <recommendedName>
        <fullName evidence="3">Type II toxin-antitoxin system RelE/ParE family toxin</fullName>
    </recommendedName>
</protein>
<sequence length="111" mass="12995">MGEIEAVENVEEWVLRDLKSSSFSDEEREDAVEGIEKVEKDLVTWGRPILKVLTIVEHTGDKTVYRYRDDPLRLFFIRKGETMYCIGVGKRKTTYDRDLDQFSDRADNHPP</sequence>
<dbReference type="EMBL" id="CP039375">
    <property type="protein sequence ID" value="QCD66268.1"/>
    <property type="molecule type" value="Genomic_DNA"/>
</dbReference>
<dbReference type="AlphaFoldDB" id="A0A4D6KCK9"/>